<keyword evidence="4" id="KW-1185">Reference proteome</keyword>
<proteinExistence type="predicted"/>
<dbReference type="AlphaFoldDB" id="A0A510JH96"/>
<feature type="domain" description="YARHG" evidence="2">
    <location>
        <begin position="95"/>
        <end position="176"/>
    </location>
</feature>
<feature type="transmembrane region" description="Helical" evidence="1">
    <location>
        <begin position="41"/>
        <end position="59"/>
    </location>
</feature>
<dbReference type="Pfam" id="PF13308">
    <property type="entry name" value="YARHG"/>
    <property type="match status" value="1"/>
</dbReference>
<evidence type="ECO:0000256" key="1">
    <source>
        <dbReference type="SAM" id="Phobius"/>
    </source>
</evidence>
<keyword evidence="1" id="KW-0472">Membrane</keyword>
<evidence type="ECO:0000259" key="2">
    <source>
        <dbReference type="SMART" id="SM01324"/>
    </source>
</evidence>
<gene>
    <name evidence="3" type="ORF">JCM16775_1367</name>
</gene>
<keyword evidence="1" id="KW-0812">Transmembrane</keyword>
<dbReference type="Proteomes" id="UP000321892">
    <property type="component" value="Chromosome"/>
</dbReference>
<dbReference type="KEGG" id="lhf:JCM16775_1367"/>
<name>A0A510JH96_9FUSO</name>
<evidence type="ECO:0000313" key="4">
    <source>
        <dbReference type="Proteomes" id="UP000321892"/>
    </source>
</evidence>
<dbReference type="InterPro" id="IPR038434">
    <property type="entry name" value="YARHG_sf"/>
</dbReference>
<accession>A0A510JH96</accession>
<dbReference type="SMART" id="SM01324">
    <property type="entry name" value="YARHG"/>
    <property type="match status" value="1"/>
</dbReference>
<dbReference type="Gene3D" id="1.20.58.1690">
    <property type="match status" value="1"/>
</dbReference>
<organism evidence="3 4">
    <name type="scientific">Leptotrichia hofstadii</name>
    <dbReference type="NCBI Taxonomy" id="157688"/>
    <lineage>
        <taxon>Bacteria</taxon>
        <taxon>Fusobacteriati</taxon>
        <taxon>Fusobacteriota</taxon>
        <taxon>Fusobacteriia</taxon>
        <taxon>Fusobacteriales</taxon>
        <taxon>Leptotrichiaceae</taxon>
        <taxon>Leptotrichia</taxon>
    </lineage>
</organism>
<feature type="transmembrane region" description="Helical" evidence="1">
    <location>
        <begin position="12"/>
        <end position="35"/>
    </location>
</feature>
<dbReference type="OrthoDB" id="86315at2"/>
<dbReference type="RefSeq" id="WP_026746252.1">
    <property type="nucleotide sequence ID" value="NZ_AP019823.1"/>
</dbReference>
<sequence>MAFFTVAGTTIWEFLIVVVIILAIFLGIGLIFGIITNPKCITGCVVFIIIVITCIYMGIKGVAKFVKENTNDNSQTVSQSNGNNSYNNSLDLEDLHKLINEVNSGDDSSLSNYTKADLRILRNMVFAEKGFRIQKAGLKEYFEQKSWYNPYIDNQNDISLNIKEKRFLKAVQKYEEN</sequence>
<dbReference type="EMBL" id="AP019823">
    <property type="protein sequence ID" value="BBM38658.1"/>
    <property type="molecule type" value="Genomic_DNA"/>
</dbReference>
<protein>
    <recommendedName>
        <fullName evidence="2">YARHG domain-containing protein</fullName>
    </recommendedName>
</protein>
<dbReference type="InterPro" id="IPR025582">
    <property type="entry name" value="YARHG_dom"/>
</dbReference>
<reference evidence="3 4" key="1">
    <citation type="submission" date="2019-07" db="EMBL/GenBank/DDBJ databases">
        <title>Complete Genome Sequence of Leptotrichia hofstadii Strain JCM16775.</title>
        <authorList>
            <person name="Watanabe S."/>
            <person name="Cui L."/>
        </authorList>
    </citation>
    <scope>NUCLEOTIDE SEQUENCE [LARGE SCALE GENOMIC DNA]</scope>
    <source>
        <strain evidence="3 4">JCM16775</strain>
    </source>
</reference>
<keyword evidence="1" id="KW-1133">Transmembrane helix</keyword>
<evidence type="ECO:0000313" key="3">
    <source>
        <dbReference type="EMBL" id="BBM38658.1"/>
    </source>
</evidence>